<evidence type="ECO:0000313" key="2">
    <source>
        <dbReference type="Proteomes" id="UP001157502"/>
    </source>
</evidence>
<protein>
    <submittedName>
        <fullName evidence="1">Uncharacterized protein</fullName>
    </submittedName>
</protein>
<reference evidence="1" key="1">
    <citation type="submission" date="2021-05" db="EMBL/GenBank/DDBJ databases">
        <authorList>
            <person name="Pan Q."/>
            <person name="Jouanno E."/>
            <person name="Zahm M."/>
            <person name="Klopp C."/>
            <person name="Cabau C."/>
            <person name="Louis A."/>
            <person name="Berthelot C."/>
            <person name="Parey E."/>
            <person name="Roest Crollius H."/>
            <person name="Montfort J."/>
            <person name="Robinson-Rechavi M."/>
            <person name="Bouchez O."/>
            <person name="Lampietro C."/>
            <person name="Lopez Roques C."/>
            <person name="Donnadieu C."/>
            <person name="Postlethwait J."/>
            <person name="Bobe J."/>
            <person name="Dillon D."/>
            <person name="Chandos A."/>
            <person name="von Hippel F."/>
            <person name="Guiguen Y."/>
        </authorList>
    </citation>
    <scope>NUCLEOTIDE SEQUENCE</scope>
    <source>
        <strain evidence="1">YG-Jan2019</strain>
    </source>
</reference>
<dbReference type="EMBL" id="CM055751">
    <property type="protein sequence ID" value="KAJ7992980.1"/>
    <property type="molecule type" value="Genomic_DNA"/>
</dbReference>
<proteinExistence type="predicted"/>
<evidence type="ECO:0000313" key="1">
    <source>
        <dbReference type="EMBL" id="KAJ7992980.1"/>
    </source>
</evidence>
<sequence>MFWNFLNLSVFLLGCSSSPLQQQAVLATRAPSCVPCSEVQCPRNRRMCPGGHVTEPCGCCPQCARQKGQVCGGPSWENGYCDRGLTCSMFTGHSPALPPNTGVCKVLPGIPLKHLLEPLEDPLCPMVSGCNIRVGNCDCYSLQTCHHVFSYHSVDECLKAKREDELFSERNKENREWTCMKWGCELQKSQCVCMDRSCFSPSLTEDTCENLLQEVRCINVSCSEVPVSSCPDDSFLTESHIPSGQCCPLVPAVCTCNFVKCSVVLETCPPGQHIKHMERGDGSPGACCNRYQCVQT</sequence>
<organism evidence="1 2">
    <name type="scientific">Dallia pectoralis</name>
    <name type="common">Alaska blackfish</name>
    <dbReference type="NCBI Taxonomy" id="75939"/>
    <lineage>
        <taxon>Eukaryota</taxon>
        <taxon>Metazoa</taxon>
        <taxon>Chordata</taxon>
        <taxon>Craniata</taxon>
        <taxon>Vertebrata</taxon>
        <taxon>Euteleostomi</taxon>
        <taxon>Actinopterygii</taxon>
        <taxon>Neopterygii</taxon>
        <taxon>Teleostei</taxon>
        <taxon>Protacanthopterygii</taxon>
        <taxon>Esociformes</taxon>
        <taxon>Umbridae</taxon>
        <taxon>Dallia</taxon>
    </lineage>
</organism>
<keyword evidence="2" id="KW-1185">Reference proteome</keyword>
<gene>
    <name evidence="1" type="ORF">DPEC_G00267700</name>
</gene>
<name>A0ACC2FNP6_DALPE</name>
<accession>A0ACC2FNP6</accession>
<comment type="caution">
    <text evidence="1">The sequence shown here is derived from an EMBL/GenBank/DDBJ whole genome shotgun (WGS) entry which is preliminary data.</text>
</comment>
<dbReference type="Proteomes" id="UP001157502">
    <property type="component" value="Chromosome 24"/>
</dbReference>